<keyword evidence="5 6" id="KW-0472">Membrane</keyword>
<keyword evidence="3 6" id="KW-0812">Transmembrane</keyword>
<dbReference type="InterPro" id="IPR017039">
    <property type="entry name" value="Virul_fac_BrkB"/>
</dbReference>
<sequence length="275" mass="31082">MGFKKFKQFFLHLVGRVRENETTALAAQLSYFLILSVFPFLIFLLTLITYTPLTQQHILQQLALLLPDTAYNLVRQIVWEVFDASNATLLSVGFLATFWSASRSTFAVIRGINKAYGAKETRSFIKLNIIGIIITLALAVIIIFTLSLLVFGRTLGIMAFETLGLEETFYYIWPILRYLIPLLIIFAVFSFLYAYSPNVPLRFKNVYVGAIFATLGWVLASQVFAFYVNNFAEFTRTYGSLGGIIIFLLWLYISSIVILMGGEINATLAHVKTKS</sequence>
<dbReference type="EMBL" id="QZAA01000243">
    <property type="protein sequence ID" value="RQD73652.1"/>
    <property type="molecule type" value="Genomic_DNA"/>
</dbReference>
<feature type="transmembrane region" description="Helical" evidence="6">
    <location>
        <begin position="171"/>
        <end position="194"/>
    </location>
</feature>
<accession>A0A424YAL1</accession>
<dbReference type="Pfam" id="PF03631">
    <property type="entry name" value="Virul_fac_BrkB"/>
    <property type="match status" value="1"/>
</dbReference>
<dbReference type="AlphaFoldDB" id="A0A424YAL1"/>
<evidence type="ECO:0000256" key="1">
    <source>
        <dbReference type="ARBA" id="ARBA00004651"/>
    </source>
</evidence>
<dbReference type="PIRSF" id="PIRSF035875">
    <property type="entry name" value="RNase_BN"/>
    <property type="match status" value="1"/>
</dbReference>
<gene>
    <name evidence="7" type="ORF">D5R97_09040</name>
</gene>
<evidence type="ECO:0000313" key="7">
    <source>
        <dbReference type="EMBL" id="RQD73652.1"/>
    </source>
</evidence>
<comment type="caution">
    <text evidence="7">The sequence shown here is derived from an EMBL/GenBank/DDBJ whole genome shotgun (WGS) entry which is preliminary data.</text>
</comment>
<dbReference type="PANTHER" id="PTHR30213:SF0">
    <property type="entry name" value="UPF0761 MEMBRANE PROTEIN YIHY"/>
    <property type="match status" value="1"/>
</dbReference>
<feature type="transmembrane region" description="Helical" evidence="6">
    <location>
        <begin position="29"/>
        <end position="50"/>
    </location>
</feature>
<keyword evidence="2" id="KW-1003">Cell membrane</keyword>
<dbReference type="GO" id="GO:0005886">
    <property type="term" value="C:plasma membrane"/>
    <property type="evidence" value="ECO:0007669"/>
    <property type="project" value="UniProtKB-SubCell"/>
</dbReference>
<feature type="transmembrane region" description="Helical" evidence="6">
    <location>
        <begin position="240"/>
        <end position="262"/>
    </location>
</feature>
<organism evidence="7 8">
    <name type="scientific">Candidatus Syntrophonatronum acetioxidans</name>
    <dbReference type="NCBI Taxonomy" id="1795816"/>
    <lineage>
        <taxon>Bacteria</taxon>
        <taxon>Bacillati</taxon>
        <taxon>Bacillota</taxon>
        <taxon>Clostridia</taxon>
        <taxon>Eubacteriales</taxon>
        <taxon>Syntrophomonadaceae</taxon>
        <taxon>Candidatus Syntrophonatronum</taxon>
    </lineage>
</organism>
<dbReference type="PANTHER" id="PTHR30213">
    <property type="entry name" value="INNER MEMBRANE PROTEIN YHJD"/>
    <property type="match status" value="1"/>
</dbReference>
<keyword evidence="4 6" id="KW-1133">Transmembrane helix</keyword>
<evidence type="ECO:0000256" key="2">
    <source>
        <dbReference type="ARBA" id="ARBA00022475"/>
    </source>
</evidence>
<feature type="transmembrane region" description="Helical" evidence="6">
    <location>
        <begin position="129"/>
        <end position="151"/>
    </location>
</feature>
<proteinExistence type="predicted"/>
<reference evidence="7 8" key="1">
    <citation type="submission" date="2018-08" db="EMBL/GenBank/DDBJ databases">
        <title>The metabolism and importance of syntrophic acetate oxidation coupled to methane or sulfide production in haloalkaline environments.</title>
        <authorList>
            <person name="Timmers P.H.A."/>
            <person name="Vavourakis C.D."/>
            <person name="Sorokin D.Y."/>
            <person name="Sinninghe Damste J.S."/>
            <person name="Muyzer G."/>
            <person name="Stams A.J.M."/>
            <person name="Plugge C.M."/>
        </authorList>
    </citation>
    <scope>NUCLEOTIDE SEQUENCE [LARGE SCALE GENOMIC DNA]</scope>
    <source>
        <strain evidence="7">MSAO_Bac1</strain>
    </source>
</reference>
<evidence type="ECO:0000313" key="8">
    <source>
        <dbReference type="Proteomes" id="UP000285138"/>
    </source>
</evidence>
<protein>
    <submittedName>
        <fullName evidence="7">YihY/virulence factor BrkB family protein</fullName>
    </submittedName>
</protein>
<evidence type="ECO:0000256" key="5">
    <source>
        <dbReference type="ARBA" id="ARBA00023136"/>
    </source>
</evidence>
<evidence type="ECO:0000256" key="3">
    <source>
        <dbReference type="ARBA" id="ARBA00022692"/>
    </source>
</evidence>
<evidence type="ECO:0000256" key="4">
    <source>
        <dbReference type="ARBA" id="ARBA00022989"/>
    </source>
</evidence>
<name>A0A424YAL1_9FIRM</name>
<evidence type="ECO:0000256" key="6">
    <source>
        <dbReference type="SAM" id="Phobius"/>
    </source>
</evidence>
<dbReference type="NCBIfam" id="TIGR00765">
    <property type="entry name" value="yihY_not_rbn"/>
    <property type="match status" value="1"/>
</dbReference>
<dbReference type="Proteomes" id="UP000285138">
    <property type="component" value="Unassembled WGS sequence"/>
</dbReference>
<comment type="subcellular location">
    <subcellularLocation>
        <location evidence="1">Cell membrane</location>
        <topology evidence="1">Multi-pass membrane protein</topology>
    </subcellularLocation>
</comment>
<feature type="transmembrane region" description="Helical" evidence="6">
    <location>
        <begin position="206"/>
        <end position="228"/>
    </location>
</feature>